<evidence type="ECO:0000313" key="1">
    <source>
        <dbReference type="EMBL" id="KAG6369190.1"/>
    </source>
</evidence>
<dbReference type="Gene3D" id="3.80.10.10">
    <property type="entry name" value="Ribonuclease Inhibitor"/>
    <property type="match status" value="1"/>
</dbReference>
<comment type="caution">
    <text evidence="1">The sequence shown here is derived from an EMBL/GenBank/DDBJ whole genome shotgun (WGS) entry which is preliminary data.</text>
</comment>
<reference evidence="1" key="1">
    <citation type="submission" date="2021-03" db="EMBL/GenBank/DDBJ databases">
        <title>Evolutionary innovations through gain and loss of genes in the ectomycorrhizal Boletales.</title>
        <authorList>
            <person name="Wu G."/>
            <person name="Miyauchi S."/>
            <person name="Morin E."/>
            <person name="Yang Z.-L."/>
            <person name="Xu J."/>
            <person name="Martin F.M."/>
        </authorList>
    </citation>
    <scope>NUCLEOTIDE SEQUENCE</scope>
    <source>
        <strain evidence="1">BR01</strain>
    </source>
</reference>
<evidence type="ECO:0000313" key="2">
    <source>
        <dbReference type="Proteomes" id="UP000683000"/>
    </source>
</evidence>
<dbReference type="Proteomes" id="UP000683000">
    <property type="component" value="Unassembled WGS sequence"/>
</dbReference>
<evidence type="ECO:0008006" key="3">
    <source>
        <dbReference type="Google" id="ProtNLM"/>
    </source>
</evidence>
<proteinExistence type="predicted"/>
<dbReference type="SUPFAM" id="SSF52047">
    <property type="entry name" value="RNI-like"/>
    <property type="match status" value="1"/>
</dbReference>
<gene>
    <name evidence="1" type="ORF">JVT61DRAFT_1350</name>
</gene>
<dbReference type="InterPro" id="IPR032675">
    <property type="entry name" value="LRR_dom_sf"/>
</dbReference>
<dbReference type="AlphaFoldDB" id="A0A8I2YC59"/>
<keyword evidence="2" id="KW-1185">Reference proteome</keyword>
<protein>
    <recommendedName>
        <fullName evidence="3">F-box domain-containing protein</fullName>
    </recommendedName>
</protein>
<accession>A0A8I2YC59</accession>
<dbReference type="OrthoDB" id="2994853at2759"/>
<organism evidence="1 2">
    <name type="scientific">Boletus reticuloceps</name>
    <dbReference type="NCBI Taxonomy" id="495285"/>
    <lineage>
        <taxon>Eukaryota</taxon>
        <taxon>Fungi</taxon>
        <taxon>Dikarya</taxon>
        <taxon>Basidiomycota</taxon>
        <taxon>Agaricomycotina</taxon>
        <taxon>Agaricomycetes</taxon>
        <taxon>Agaricomycetidae</taxon>
        <taxon>Boletales</taxon>
        <taxon>Boletineae</taxon>
        <taxon>Boletaceae</taxon>
        <taxon>Boletoideae</taxon>
        <taxon>Boletus</taxon>
    </lineage>
</organism>
<name>A0A8I2YC59_9AGAM</name>
<dbReference type="EMBL" id="JAGFBS010000100">
    <property type="protein sequence ID" value="KAG6369190.1"/>
    <property type="molecule type" value="Genomic_DNA"/>
</dbReference>
<sequence>MSTTGTDPNASTFLFGNPDRPRSMWCLTGNQGTFFPQPVSSSTIATGRSGKVLDQATFGDPFLQRPTSRCTSNAPTLPRLTVAFEVAVCQPASTMSSCGILVLTSPETTQELCRNSIRVLLEREVSLTSDTLSLALSFTHSTMLCTPIIPEFLELHTMPTSQIERITTRIVRVVPPAPSRPRITNGRLPPELLIKMFEDYEFFNSWYTDLLSFAQVCRAWSCAMDVLHSNLHFSDDHQWNKSRYLLDVYALAEALRDKPILGYGFRHFTTNNVGEDWKDVFRRPLRKNPGRFTEALITILRATKNVERLHLGHLDPRHTDTLYAVLQQLRNVQTFSVGEVEEVEVTWLLKHHRSDGETRLLSVVQLARCMARWPALTSLKVHHLHPGIFGIFRFALRPPMCALTQLTISRSHVCDKDLTHLFGSSVKTLERVVLDSIEGVTNAGLLSFLIAISLNVVYLTVQDVALPPFRQWGNLLIGRTERALDTVVDKMPRLRELRISGDVASEFMLDRRSKMFVAHDTSDEKRVPVVQLWVEDVPRLCGFAANEKWPGWCTPDKILRGIY</sequence>